<dbReference type="AlphaFoldDB" id="A0A5B1BLT2"/>
<feature type="domain" description="Erythromycin biosynthesis protein CIII-like C-terminal" evidence="2">
    <location>
        <begin position="266"/>
        <end position="373"/>
    </location>
</feature>
<dbReference type="PANTHER" id="PTHR48050">
    <property type="entry name" value="STEROL 3-BETA-GLUCOSYLTRANSFERASE"/>
    <property type="match status" value="1"/>
</dbReference>
<name>A0A5B1BLT2_MYCSI</name>
<comment type="caution">
    <text evidence="3">The sequence shown here is derived from an EMBL/GenBank/DDBJ whole genome shotgun (WGS) entry which is preliminary data.</text>
</comment>
<dbReference type="Pfam" id="PF06722">
    <property type="entry name" value="EryCIII-like_C"/>
    <property type="match status" value="1"/>
</dbReference>
<dbReference type="Proteomes" id="UP000324701">
    <property type="component" value="Unassembled WGS sequence"/>
</dbReference>
<proteinExistence type="predicted"/>
<accession>A0A5B1BLT2</accession>
<dbReference type="GO" id="GO:0008194">
    <property type="term" value="F:UDP-glycosyltransferase activity"/>
    <property type="evidence" value="ECO:0007669"/>
    <property type="project" value="InterPro"/>
</dbReference>
<reference evidence="3 4" key="1">
    <citation type="submission" date="2019-09" db="EMBL/GenBank/DDBJ databases">
        <title>Report of infection by Mycobacterium simiae a patient suffering from pulmonary tuberculosis.</title>
        <authorList>
            <person name="Mohanty P.S."/>
            <person name="Bansal A.K."/>
            <person name="Singh H."/>
            <person name="Sharma S."/>
            <person name="Patil S.A."/>
            <person name="Upadhaya P."/>
            <person name="Singh P.K."/>
            <person name="Kumar D."/>
            <person name="Kumar S."/>
            <person name="Singh R.K."/>
            <person name="Chaudhary B."/>
        </authorList>
    </citation>
    <scope>NUCLEOTIDE SEQUENCE [LARGE SCALE GENOMIC DNA]</scope>
    <source>
        <strain evidence="3 4">JAL-560-SIM</strain>
    </source>
</reference>
<dbReference type="OrthoDB" id="3253247at2"/>
<dbReference type="FunFam" id="3.40.50.2000:FF:000009">
    <property type="entry name" value="Sterol 3-beta-glucosyltransferase UGT80A2"/>
    <property type="match status" value="1"/>
</dbReference>
<evidence type="ECO:0000313" key="3">
    <source>
        <dbReference type="EMBL" id="KAA1248323.1"/>
    </source>
</evidence>
<evidence type="ECO:0000259" key="1">
    <source>
        <dbReference type="Pfam" id="PF03033"/>
    </source>
</evidence>
<dbReference type="InterPro" id="IPR010610">
    <property type="entry name" value="EryCIII-like_C"/>
</dbReference>
<dbReference type="GO" id="GO:0016758">
    <property type="term" value="F:hexosyltransferase activity"/>
    <property type="evidence" value="ECO:0007669"/>
    <property type="project" value="InterPro"/>
</dbReference>
<dbReference type="InterPro" id="IPR004276">
    <property type="entry name" value="GlycoTrans_28_N"/>
</dbReference>
<dbReference type="GO" id="GO:0005975">
    <property type="term" value="P:carbohydrate metabolic process"/>
    <property type="evidence" value="ECO:0007669"/>
    <property type="project" value="InterPro"/>
</dbReference>
<dbReference type="GO" id="GO:0033072">
    <property type="term" value="P:vancomycin biosynthetic process"/>
    <property type="evidence" value="ECO:0007669"/>
    <property type="project" value="UniProtKB-ARBA"/>
</dbReference>
<evidence type="ECO:0000259" key="2">
    <source>
        <dbReference type="Pfam" id="PF06722"/>
    </source>
</evidence>
<dbReference type="Gene3D" id="3.40.50.2000">
    <property type="entry name" value="Glycogen Phosphorylase B"/>
    <property type="match status" value="2"/>
</dbReference>
<dbReference type="EMBL" id="VTZN01000173">
    <property type="protein sequence ID" value="KAA1248323.1"/>
    <property type="molecule type" value="Genomic_DNA"/>
</dbReference>
<dbReference type="Pfam" id="PF03033">
    <property type="entry name" value="Glyco_transf_28"/>
    <property type="match status" value="1"/>
</dbReference>
<dbReference type="InterPro" id="IPR050426">
    <property type="entry name" value="Glycosyltransferase_28"/>
</dbReference>
<keyword evidence="4" id="KW-1185">Reference proteome</keyword>
<sequence>MKIVVASYGSRGDVEPCAAVARELLRRGHEVRMAVPPNMLGFVESAGLAGVAYGPDSREQMNPAMDLVRDLAAQPQHPISLLYNVIEHVSQVNADKSATLTSLAAGADLLVAGFNEQRLAANVAEYQGIPVAALHFFPARIWASGGMSSLIAQAAEDAQRSALGLPADAEPQRILELQAYDQLCLPGPTADWVEEDDWRPFVGALTLGLPSDADDQVLSWIAAGTPPIYFGFGSTPLASPADTVAMIGAVCTQLGERALICSGANDFSCIPEVQQVKVVDAVNHAAILPACRAVVHHGGAGTTAAGMRAGIPTVILWLWLDQPIWARAVEQLGVGSGRAFSVTTAETLTADLRSVLTPGCVARARQLAGQMTAPAASVTSAADFLEHYRLP</sequence>
<dbReference type="InterPro" id="IPR002213">
    <property type="entry name" value="UDP_glucos_trans"/>
</dbReference>
<evidence type="ECO:0000313" key="4">
    <source>
        <dbReference type="Proteomes" id="UP000324701"/>
    </source>
</evidence>
<keyword evidence="3" id="KW-0808">Transferase</keyword>
<dbReference type="RefSeq" id="WP_149655813.1">
    <property type="nucleotide sequence ID" value="NZ_VTZN01000173.1"/>
</dbReference>
<dbReference type="PANTHER" id="PTHR48050:SF13">
    <property type="entry name" value="STEROL 3-BETA-GLUCOSYLTRANSFERASE UGT80A2"/>
    <property type="match status" value="1"/>
</dbReference>
<gene>
    <name evidence="3" type="ORF">F0Q45_21235</name>
</gene>
<feature type="domain" description="Glycosyltransferase family 28 N-terminal" evidence="1">
    <location>
        <begin position="3"/>
        <end position="50"/>
    </location>
</feature>
<organism evidence="3 4">
    <name type="scientific">Mycobacterium simiae</name>
    <name type="common">Mycobacterium habana</name>
    <dbReference type="NCBI Taxonomy" id="1784"/>
    <lineage>
        <taxon>Bacteria</taxon>
        <taxon>Bacillati</taxon>
        <taxon>Actinomycetota</taxon>
        <taxon>Actinomycetes</taxon>
        <taxon>Mycobacteriales</taxon>
        <taxon>Mycobacteriaceae</taxon>
        <taxon>Mycobacterium</taxon>
        <taxon>Mycobacterium simiae complex</taxon>
    </lineage>
</organism>
<dbReference type="CDD" id="cd03784">
    <property type="entry name" value="GT1_Gtf-like"/>
    <property type="match status" value="1"/>
</dbReference>
<dbReference type="SUPFAM" id="SSF53756">
    <property type="entry name" value="UDP-Glycosyltransferase/glycogen phosphorylase"/>
    <property type="match status" value="1"/>
</dbReference>
<protein>
    <submittedName>
        <fullName evidence="3">Glycosyltransferase</fullName>
    </submittedName>
</protein>